<keyword evidence="2" id="KW-1185">Reference proteome</keyword>
<organism evidence="1 2">
    <name type="scientific">Desulfoluna spongiiphila</name>
    <dbReference type="NCBI Taxonomy" id="419481"/>
    <lineage>
        <taxon>Bacteria</taxon>
        <taxon>Pseudomonadati</taxon>
        <taxon>Thermodesulfobacteriota</taxon>
        <taxon>Desulfobacteria</taxon>
        <taxon>Desulfobacterales</taxon>
        <taxon>Desulfolunaceae</taxon>
        <taxon>Desulfoluna</taxon>
    </lineage>
</organism>
<feature type="non-terminal residue" evidence="1">
    <location>
        <position position="1"/>
    </location>
</feature>
<gene>
    <name evidence="1" type="ORF">SAMN05216233_101424</name>
</gene>
<dbReference type="EMBL" id="FMUX01000001">
    <property type="protein sequence ID" value="SCX80877.1"/>
    <property type="molecule type" value="Genomic_DNA"/>
</dbReference>
<proteinExistence type="predicted"/>
<evidence type="ECO:0000313" key="2">
    <source>
        <dbReference type="Proteomes" id="UP000198870"/>
    </source>
</evidence>
<sequence>LNGMEGSVVHGRTGKFNETPRFIYSPSPFLMLYSL</sequence>
<accession>A0A1G5ASL1</accession>
<reference evidence="1 2" key="1">
    <citation type="submission" date="2016-10" db="EMBL/GenBank/DDBJ databases">
        <authorList>
            <person name="de Groot N.N."/>
        </authorList>
    </citation>
    <scope>NUCLEOTIDE SEQUENCE [LARGE SCALE GENOMIC DNA]</scope>
    <source>
        <strain evidence="1 2">AA1</strain>
    </source>
</reference>
<protein>
    <submittedName>
        <fullName evidence="1">Uncharacterized protein</fullName>
    </submittedName>
</protein>
<evidence type="ECO:0000313" key="1">
    <source>
        <dbReference type="EMBL" id="SCX80877.1"/>
    </source>
</evidence>
<dbReference type="AlphaFoldDB" id="A0A1G5ASL1"/>
<dbReference type="Proteomes" id="UP000198870">
    <property type="component" value="Unassembled WGS sequence"/>
</dbReference>
<name>A0A1G5ASL1_9BACT</name>